<dbReference type="EMBL" id="WAAO01000001">
    <property type="protein sequence ID" value="KAB1867337.1"/>
    <property type="molecule type" value="Genomic_DNA"/>
</dbReference>
<keyword evidence="2" id="KW-1185">Reference proteome</keyword>
<proteinExistence type="predicted"/>
<reference evidence="2" key="1">
    <citation type="submission" date="2019-09" db="EMBL/GenBank/DDBJ databases">
        <title>Whole genome sequencing of Microbacterium maritypicum.</title>
        <authorList>
            <person name="Lenchi N."/>
        </authorList>
    </citation>
    <scope>NUCLEOTIDE SEQUENCE [LARGE SCALE GENOMIC DNA]</scope>
    <source>
        <strain evidence="2">G1</strain>
    </source>
</reference>
<dbReference type="Proteomes" id="UP000478836">
    <property type="component" value="Unassembled WGS sequence"/>
</dbReference>
<evidence type="ECO:0008006" key="3">
    <source>
        <dbReference type="Google" id="ProtNLM"/>
    </source>
</evidence>
<gene>
    <name evidence="1" type="ORF">F6A08_06000</name>
</gene>
<comment type="caution">
    <text evidence="1">The sequence shown here is derived from an EMBL/GenBank/DDBJ whole genome shotgun (WGS) entry which is preliminary data.</text>
</comment>
<evidence type="ECO:0000313" key="2">
    <source>
        <dbReference type="Proteomes" id="UP000478836"/>
    </source>
</evidence>
<evidence type="ECO:0000313" key="1">
    <source>
        <dbReference type="EMBL" id="KAB1867337.1"/>
    </source>
</evidence>
<sequence length="126" mass="13957">MATPKTKPAAAAVPEYDFDNWSEEAEEKAIAAAVPEVKYIIVEKRFIGRLGDGTIIEVPLTLSFDFIDQLQADYSTPIDQFKAILTEIGGEAISADFGKRDMVEGAILAEKYFRVLQRVQQAAFPE</sequence>
<dbReference type="RefSeq" id="WP_151458895.1">
    <property type="nucleotide sequence ID" value="NZ_WAAO01000001.1"/>
</dbReference>
<accession>A0ABQ6VB69</accession>
<dbReference type="GeneID" id="77475994"/>
<name>A0ABQ6VB69_9MICO</name>
<protein>
    <recommendedName>
        <fullName evidence="3">Tail assembly chaperone</fullName>
    </recommendedName>
</protein>
<organism evidence="1 2">
    <name type="scientific">Microbacterium algeriense</name>
    <dbReference type="NCBI Taxonomy" id="2615184"/>
    <lineage>
        <taxon>Bacteria</taxon>
        <taxon>Bacillati</taxon>
        <taxon>Actinomycetota</taxon>
        <taxon>Actinomycetes</taxon>
        <taxon>Micrococcales</taxon>
        <taxon>Microbacteriaceae</taxon>
        <taxon>Microbacterium</taxon>
    </lineage>
</organism>